<keyword evidence="1" id="KW-0378">Hydrolase</keyword>
<dbReference type="InterPro" id="IPR052016">
    <property type="entry name" value="Bact_Sigma-Reg"/>
</dbReference>
<dbReference type="SUPFAM" id="SSF52172">
    <property type="entry name" value="CheY-like"/>
    <property type="match status" value="1"/>
</dbReference>
<dbReference type="AlphaFoldDB" id="A0A421BW08"/>
<dbReference type="SUPFAM" id="SSF81606">
    <property type="entry name" value="PP2C-like"/>
    <property type="match status" value="1"/>
</dbReference>
<evidence type="ECO:0000259" key="3">
    <source>
        <dbReference type="PROSITE" id="PS50110"/>
    </source>
</evidence>
<evidence type="ECO:0000313" key="4">
    <source>
        <dbReference type="EMBL" id="RLL72507.1"/>
    </source>
</evidence>
<reference evidence="4 5" key="1">
    <citation type="submission" date="2018-10" db="EMBL/GenBank/DDBJ databases">
        <title>Rhodobacter sp . BO-81.</title>
        <authorList>
            <person name="Im W.T."/>
        </authorList>
    </citation>
    <scope>NUCLEOTIDE SEQUENCE [LARGE SCALE GENOMIC DNA]</scope>
    <source>
        <strain evidence="4 5">BO-81</strain>
    </source>
</reference>
<dbReference type="CDD" id="cd17574">
    <property type="entry name" value="REC_OmpR"/>
    <property type="match status" value="1"/>
</dbReference>
<accession>A0A421BW08</accession>
<comment type="caution">
    <text evidence="4">The sequence shown here is derived from an EMBL/GenBank/DDBJ whole genome shotgun (WGS) entry which is preliminary data.</text>
</comment>
<organism evidence="4 5">
    <name type="scientific">Paenirhodobacter hankyongi</name>
    <dbReference type="NCBI Taxonomy" id="2294033"/>
    <lineage>
        <taxon>Bacteria</taxon>
        <taxon>Pseudomonadati</taxon>
        <taxon>Pseudomonadota</taxon>
        <taxon>Alphaproteobacteria</taxon>
        <taxon>Rhodobacterales</taxon>
        <taxon>Rhodobacter group</taxon>
        <taxon>Paenirhodobacter</taxon>
    </lineage>
</organism>
<protein>
    <submittedName>
        <fullName evidence="4">Fused response regulator/phosphatase</fullName>
    </submittedName>
</protein>
<keyword evidence="2" id="KW-0597">Phosphoprotein</keyword>
<dbReference type="Proteomes" id="UP000279673">
    <property type="component" value="Unassembled WGS sequence"/>
</dbReference>
<dbReference type="SMART" id="SM00331">
    <property type="entry name" value="PP2C_SIG"/>
    <property type="match status" value="1"/>
</dbReference>
<gene>
    <name evidence="4" type="ORF">DYS74_02695</name>
</gene>
<dbReference type="EMBL" id="RCHI01000002">
    <property type="protein sequence ID" value="RLL72507.1"/>
    <property type="molecule type" value="Genomic_DNA"/>
</dbReference>
<dbReference type="PROSITE" id="PS50110">
    <property type="entry name" value="RESPONSE_REGULATORY"/>
    <property type="match status" value="1"/>
</dbReference>
<proteinExistence type="predicted"/>
<dbReference type="GO" id="GO:0000160">
    <property type="term" value="P:phosphorelay signal transduction system"/>
    <property type="evidence" value="ECO:0007669"/>
    <property type="project" value="InterPro"/>
</dbReference>
<dbReference type="SMART" id="SM00448">
    <property type="entry name" value="REC"/>
    <property type="match status" value="1"/>
</dbReference>
<dbReference type="InterPro" id="IPR001789">
    <property type="entry name" value="Sig_transdc_resp-reg_receiver"/>
</dbReference>
<keyword evidence="5" id="KW-1185">Reference proteome</keyword>
<dbReference type="Gene3D" id="3.60.40.10">
    <property type="entry name" value="PPM-type phosphatase domain"/>
    <property type="match status" value="1"/>
</dbReference>
<feature type="modified residue" description="4-aspartylphosphate" evidence="2">
    <location>
        <position position="68"/>
    </location>
</feature>
<evidence type="ECO:0000313" key="5">
    <source>
        <dbReference type="Proteomes" id="UP000279673"/>
    </source>
</evidence>
<evidence type="ECO:0000256" key="2">
    <source>
        <dbReference type="PROSITE-ProRule" id="PRU00169"/>
    </source>
</evidence>
<dbReference type="InterPro" id="IPR011006">
    <property type="entry name" value="CheY-like_superfamily"/>
</dbReference>
<feature type="domain" description="Response regulatory" evidence="3">
    <location>
        <begin position="19"/>
        <end position="135"/>
    </location>
</feature>
<dbReference type="PANTHER" id="PTHR43156">
    <property type="entry name" value="STAGE II SPORULATION PROTEIN E-RELATED"/>
    <property type="match status" value="1"/>
</dbReference>
<dbReference type="Gene3D" id="3.40.50.2300">
    <property type="match status" value="1"/>
</dbReference>
<dbReference type="Pfam" id="PF07228">
    <property type="entry name" value="SpoIIE"/>
    <property type="match status" value="1"/>
</dbReference>
<dbReference type="PANTHER" id="PTHR43156:SF2">
    <property type="entry name" value="STAGE II SPORULATION PROTEIN E"/>
    <property type="match status" value="1"/>
</dbReference>
<dbReference type="InterPro" id="IPR001932">
    <property type="entry name" value="PPM-type_phosphatase-like_dom"/>
</dbReference>
<evidence type="ECO:0000256" key="1">
    <source>
        <dbReference type="ARBA" id="ARBA00022801"/>
    </source>
</evidence>
<name>A0A421BW08_9RHOB</name>
<sequence>MLPQRRSAQDAATFRTTRRVLVVDDSRMQRRILSAQLTRAGYEVIEAGSAEEALAICTEIEPDIVLSDWMMTGMTGIEFCRRFRQMDRASYGYFVLLTSKNDKNDVSYGLESGADDYLSKPVNGTELRARLAAGERILTMERELQEKNRMLSSTLRELQGLYDSVDRDLTEACKLQQSLVKERYRSFGSAQVSLMLHPSGHVGGDLVGFFPINARRVGLYGIDVSGHGITSALMTARLSGYLSGSSPDQNIALIQTEYGIYDARDPAELAAFLNALVLQEMSTDSYFTLIYADVDLISGRVALVQAGHPYPAVQRKGGEIEFLGTGGMPIGLIDDAQYETITTQLNPGDRLLLASDGITEASSQHGMLLAEEGLARIMRSCSGLRGPAFLDAFYWDLEKFTGGQLSDDVSAILFEFDGSKQNAD</sequence>
<dbReference type="GO" id="GO:0016791">
    <property type="term" value="F:phosphatase activity"/>
    <property type="evidence" value="ECO:0007669"/>
    <property type="project" value="TreeGrafter"/>
</dbReference>
<dbReference type="Pfam" id="PF00072">
    <property type="entry name" value="Response_reg"/>
    <property type="match status" value="1"/>
</dbReference>
<dbReference type="RefSeq" id="WP_121530990.1">
    <property type="nucleotide sequence ID" value="NZ_RCHI01000002.1"/>
</dbReference>
<dbReference type="InterPro" id="IPR036457">
    <property type="entry name" value="PPM-type-like_dom_sf"/>
</dbReference>